<evidence type="ECO:0000256" key="1">
    <source>
        <dbReference type="ARBA" id="ARBA00010876"/>
    </source>
</evidence>
<name>A0A139SMS5_9BACT</name>
<dbReference type="GO" id="GO:0140098">
    <property type="term" value="F:catalytic activity, acting on RNA"/>
    <property type="evidence" value="ECO:0007669"/>
    <property type="project" value="UniProtKB-ARBA"/>
</dbReference>
<dbReference type="OrthoDB" id="9807829at2"/>
<proteinExistence type="inferred from homology"/>
<dbReference type="EMBL" id="LSZQ01000042">
    <property type="protein sequence ID" value="KXU35792.1"/>
    <property type="molecule type" value="Genomic_DNA"/>
</dbReference>
<reference evidence="4" key="1">
    <citation type="submission" date="2016-02" db="EMBL/GenBank/DDBJ databases">
        <authorList>
            <person name="Sanders J.G."/>
            <person name="Lin J.Y."/>
            <person name="Wertz J.T."/>
            <person name="Russell J.A."/>
            <person name="Moreau C.S."/>
            <person name="Powell S."/>
        </authorList>
    </citation>
    <scope>NUCLEOTIDE SEQUENCE [LARGE SCALE GENOMIC DNA]</scope>
    <source>
        <strain evidence="4">CAG34</strain>
    </source>
</reference>
<evidence type="ECO:0000259" key="2">
    <source>
        <dbReference type="Pfam" id="PF00849"/>
    </source>
</evidence>
<comment type="caution">
    <text evidence="3">The sequence shown here is derived from an EMBL/GenBank/DDBJ whole genome shotgun (WGS) entry which is preliminary data.</text>
</comment>
<dbReference type="GO" id="GO:0003723">
    <property type="term" value="F:RNA binding"/>
    <property type="evidence" value="ECO:0007669"/>
    <property type="project" value="InterPro"/>
</dbReference>
<evidence type="ECO:0000313" key="4">
    <source>
        <dbReference type="Proteomes" id="UP000070058"/>
    </source>
</evidence>
<protein>
    <submittedName>
        <fullName evidence="3">RNA pseudouridine synthase</fullName>
    </submittedName>
</protein>
<dbReference type="GO" id="GO:0000455">
    <property type="term" value="P:enzyme-directed rRNA pseudouridine synthesis"/>
    <property type="evidence" value="ECO:0007669"/>
    <property type="project" value="TreeGrafter"/>
</dbReference>
<dbReference type="STRING" id="1548207.AXK11_05455"/>
<dbReference type="AlphaFoldDB" id="A0A139SMS5"/>
<dbReference type="InterPro" id="IPR020103">
    <property type="entry name" value="PsdUridine_synth_cat_dom_sf"/>
</dbReference>
<dbReference type="SUPFAM" id="SSF55120">
    <property type="entry name" value="Pseudouridine synthase"/>
    <property type="match status" value="1"/>
</dbReference>
<sequence>MSEQPQRFARRACAWPPRPPKPEHVRLISEAELHSWIVHEDDAVVVLNKPGDVVCHPSKAGPWSSLVGAVREGLGLAQVHLVFRLDRETSGVVVIAKTAAVASRLQKAMQERRVGKAYLAILAGELRAAQSVDQPLGDDLESPVFIKTAVRAEGEGGATARTHFQPIAAANGFTFARVVTETGRKHQIRAHAQWLGHSLVGDKIYGPDARLYLDFIDSGWSERLAEKLLLPRQALHCAEIDLREAGLDAVFTAPLAADMRAFAAARGLLG</sequence>
<dbReference type="Proteomes" id="UP000070058">
    <property type="component" value="Unassembled WGS sequence"/>
</dbReference>
<gene>
    <name evidence="3" type="ORF">AXK11_05455</name>
</gene>
<dbReference type="Pfam" id="PF00849">
    <property type="entry name" value="PseudoU_synth_2"/>
    <property type="match status" value="1"/>
</dbReference>
<organism evidence="3 4">
    <name type="scientific">Cephaloticoccus primus</name>
    <dbReference type="NCBI Taxonomy" id="1548207"/>
    <lineage>
        <taxon>Bacteria</taxon>
        <taxon>Pseudomonadati</taxon>
        <taxon>Verrucomicrobiota</taxon>
        <taxon>Opitutia</taxon>
        <taxon>Opitutales</taxon>
        <taxon>Opitutaceae</taxon>
        <taxon>Cephaloticoccus</taxon>
    </lineage>
</organism>
<dbReference type="InterPro" id="IPR006145">
    <property type="entry name" value="PsdUridine_synth_RsuA/RluA"/>
</dbReference>
<keyword evidence="4" id="KW-1185">Reference proteome</keyword>
<dbReference type="Gene3D" id="3.30.2350.10">
    <property type="entry name" value="Pseudouridine synthase"/>
    <property type="match status" value="1"/>
</dbReference>
<dbReference type="CDD" id="cd02869">
    <property type="entry name" value="PseudoU_synth_RluA_like"/>
    <property type="match status" value="1"/>
</dbReference>
<evidence type="ECO:0000313" key="3">
    <source>
        <dbReference type="EMBL" id="KXU35792.1"/>
    </source>
</evidence>
<feature type="domain" description="Pseudouridine synthase RsuA/RluA-like" evidence="2">
    <location>
        <begin position="44"/>
        <end position="193"/>
    </location>
</feature>
<accession>A0A139SMS5</accession>
<dbReference type="InterPro" id="IPR050188">
    <property type="entry name" value="RluA_PseudoU_synthase"/>
</dbReference>
<comment type="similarity">
    <text evidence="1">Belongs to the pseudouridine synthase RluA family.</text>
</comment>
<dbReference type="RefSeq" id="WP_068630046.1">
    <property type="nucleotide sequence ID" value="NZ_LSZQ01000042.1"/>
</dbReference>
<dbReference type="PANTHER" id="PTHR21600">
    <property type="entry name" value="MITOCHONDRIAL RNA PSEUDOURIDINE SYNTHASE"/>
    <property type="match status" value="1"/>
</dbReference>
<dbReference type="GO" id="GO:0009982">
    <property type="term" value="F:pseudouridine synthase activity"/>
    <property type="evidence" value="ECO:0007669"/>
    <property type="project" value="InterPro"/>
</dbReference>
<dbReference type="PANTHER" id="PTHR21600:SF44">
    <property type="entry name" value="RIBOSOMAL LARGE SUBUNIT PSEUDOURIDINE SYNTHASE D"/>
    <property type="match status" value="1"/>
</dbReference>